<keyword evidence="2" id="KW-1185">Reference proteome</keyword>
<name>A0ABQ7ASG4_BRACR</name>
<gene>
    <name evidence="1" type="ORF">DY000_02061489</name>
</gene>
<evidence type="ECO:0000313" key="1">
    <source>
        <dbReference type="EMBL" id="KAF3516928.1"/>
    </source>
</evidence>
<organism evidence="1 2">
    <name type="scientific">Brassica cretica</name>
    <name type="common">Mustard</name>
    <dbReference type="NCBI Taxonomy" id="69181"/>
    <lineage>
        <taxon>Eukaryota</taxon>
        <taxon>Viridiplantae</taxon>
        <taxon>Streptophyta</taxon>
        <taxon>Embryophyta</taxon>
        <taxon>Tracheophyta</taxon>
        <taxon>Spermatophyta</taxon>
        <taxon>Magnoliopsida</taxon>
        <taxon>eudicotyledons</taxon>
        <taxon>Gunneridae</taxon>
        <taxon>Pentapetalae</taxon>
        <taxon>rosids</taxon>
        <taxon>malvids</taxon>
        <taxon>Brassicales</taxon>
        <taxon>Brassicaceae</taxon>
        <taxon>Brassiceae</taxon>
        <taxon>Brassica</taxon>
    </lineage>
</organism>
<comment type="caution">
    <text evidence="1">The sequence shown here is derived from an EMBL/GenBank/DDBJ whole genome shotgun (WGS) entry which is preliminary data.</text>
</comment>
<dbReference type="EMBL" id="QGKV02001556">
    <property type="protein sequence ID" value="KAF3516928.1"/>
    <property type="molecule type" value="Genomic_DNA"/>
</dbReference>
<sequence>MLDRLWLVFGFRVWFSRRGDLPHLVQPGAPYDGIKGHRMIDYGEFCFHASGVDEDFRKDGAFDFQCDHQGIVVGHIEIYSFVPWKVTISPFGIVSLGVMMVESLIACREAHDRLSRVSIFLDVIGLIDLKRSRSIDSMQLDWIGMGSIVALRKLKSVS</sequence>
<accession>A0ABQ7ASG4</accession>
<reference evidence="1 2" key="1">
    <citation type="journal article" date="2020" name="BMC Genomics">
        <title>Intraspecific diversification of the crop wild relative Brassica cretica Lam. using demographic model selection.</title>
        <authorList>
            <person name="Kioukis A."/>
            <person name="Michalopoulou V.A."/>
            <person name="Briers L."/>
            <person name="Pirintsos S."/>
            <person name="Studholme D.J."/>
            <person name="Pavlidis P."/>
            <person name="Sarris P.F."/>
        </authorList>
    </citation>
    <scope>NUCLEOTIDE SEQUENCE [LARGE SCALE GENOMIC DNA]</scope>
    <source>
        <strain evidence="2">cv. PFS-1207/04</strain>
    </source>
</reference>
<protein>
    <submittedName>
        <fullName evidence="1">Uncharacterized protein</fullName>
    </submittedName>
</protein>
<proteinExistence type="predicted"/>
<evidence type="ECO:0000313" key="2">
    <source>
        <dbReference type="Proteomes" id="UP000266723"/>
    </source>
</evidence>
<dbReference type="Proteomes" id="UP000266723">
    <property type="component" value="Unassembled WGS sequence"/>
</dbReference>